<name>A0A0B1R8U3_9GAMM</name>
<proteinExistence type="predicted"/>
<evidence type="ECO:0000313" key="5">
    <source>
        <dbReference type="Proteomes" id="UP000030853"/>
    </source>
</evidence>
<evidence type="ECO:0000313" key="4">
    <source>
        <dbReference type="EMBL" id="KHJ67607.1"/>
    </source>
</evidence>
<organism evidence="4 5">
    <name type="scientific">Pantoea rodasii</name>
    <dbReference type="NCBI Taxonomy" id="1076549"/>
    <lineage>
        <taxon>Bacteria</taxon>
        <taxon>Pseudomonadati</taxon>
        <taxon>Pseudomonadota</taxon>
        <taxon>Gammaproteobacteria</taxon>
        <taxon>Enterobacterales</taxon>
        <taxon>Erwiniaceae</taxon>
        <taxon>Pantoea</taxon>
    </lineage>
</organism>
<evidence type="ECO:0000256" key="1">
    <source>
        <dbReference type="SAM" id="Coils"/>
    </source>
</evidence>
<keyword evidence="3" id="KW-0812">Transmembrane</keyword>
<feature type="region of interest" description="Disordered" evidence="2">
    <location>
        <begin position="85"/>
        <end position="109"/>
    </location>
</feature>
<reference evidence="4 5" key="1">
    <citation type="submission" date="2014-11" db="EMBL/GenBank/DDBJ databases">
        <title>Genome sequencing of Pantoea rodasii ND03.</title>
        <authorList>
            <person name="Muhamad Yunos N.Y."/>
            <person name="Chan K.-G."/>
        </authorList>
    </citation>
    <scope>NUCLEOTIDE SEQUENCE [LARGE SCALE GENOMIC DNA]</scope>
    <source>
        <strain evidence="4 5">ND03</strain>
    </source>
</reference>
<dbReference type="AlphaFoldDB" id="A0A0B1R8U3"/>
<keyword evidence="3" id="KW-0472">Membrane</keyword>
<sequence length="109" mass="12335">MVQINSEFSVRGHRRQLLLGGLLLVLSLMCVAMTIMFVFVNNSANRRVEDIRQQYRTISDRREARVAELTSQLVALQKKLDGLPDRTANKTADKVKQVVTEDAPPESTH</sequence>
<accession>A0A0B1R8U3</accession>
<feature type="coiled-coil region" evidence="1">
    <location>
        <begin position="41"/>
        <end position="79"/>
    </location>
</feature>
<feature type="transmembrane region" description="Helical" evidence="3">
    <location>
        <begin position="17"/>
        <end position="40"/>
    </location>
</feature>
<evidence type="ECO:0000256" key="2">
    <source>
        <dbReference type="SAM" id="MobiDB-lite"/>
    </source>
</evidence>
<dbReference type="EMBL" id="JTJJ01000044">
    <property type="protein sequence ID" value="KHJ67607.1"/>
    <property type="molecule type" value="Genomic_DNA"/>
</dbReference>
<dbReference type="Proteomes" id="UP000030853">
    <property type="component" value="Unassembled WGS sequence"/>
</dbReference>
<evidence type="ECO:0000256" key="3">
    <source>
        <dbReference type="SAM" id="Phobius"/>
    </source>
</evidence>
<gene>
    <name evidence="4" type="ORF">QU24_13090</name>
</gene>
<feature type="compositionally biased region" description="Basic and acidic residues" evidence="2">
    <location>
        <begin position="85"/>
        <end position="96"/>
    </location>
</feature>
<protein>
    <submittedName>
        <fullName evidence="4">Uncharacterized protein</fullName>
    </submittedName>
</protein>
<keyword evidence="1" id="KW-0175">Coiled coil</keyword>
<dbReference type="RefSeq" id="WP_039331756.1">
    <property type="nucleotide sequence ID" value="NZ_JTJJ01000044.1"/>
</dbReference>
<comment type="caution">
    <text evidence="4">The sequence shown here is derived from an EMBL/GenBank/DDBJ whole genome shotgun (WGS) entry which is preliminary data.</text>
</comment>
<keyword evidence="3" id="KW-1133">Transmembrane helix</keyword>